<keyword evidence="1" id="KW-0812">Transmembrane</keyword>
<feature type="transmembrane region" description="Helical" evidence="1">
    <location>
        <begin position="257"/>
        <end position="278"/>
    </location>
</feature>
<feature type="transmembrane region" description="Helical" evidence="1">
    <location>
        <begin position="284"/>
        <end position="307"/>
    </location>
</feature>
<keyword evidence="1" id="KW-1133">Transmembrane helix</keyword>
<dbReference type="Proteomes" id="UP000199428">
    <property type="component" value="Unassembled WGS sequence"/>
</dbReference>
<feature type="transmembrane region" description="Helical" evidence="1">
    <location>
        <begin position="109"/>
        <end position="141"/>
    </location>
</feature>
<reference evidence="3 4" key="1">
    <citation type="submission" date="2016-10" db="EMBL/GenBank/DDBJ databases">
        <authorList>
            <person name="de Groot N.N."/>
        </authorList>
    </citation>
    <scope>NUCLEOTIDE SEQUENCE [LARGE SCALE GENOMIC DNA]</scope>
    <source>
        <strain evidence="3 4">DSM 10317</strain>
    </source>
</reference>
<feature type="transmembrane region" description="Helical" evidence="1">
    <location>
        <begin position="70"/>
        <end position="89"/>
    </location>
</feature>
<keyword evidence="1" id="KW-0472">Membrane</keyword>
<dbReference type="Pfam" id="PF01757">
    <property type="entry name" value="Acyl_transf_3"/>
    <property type="match status" value="1"/>
</dbReference>
<feature type="transmembrane region" description="Helical" evidence="1">
    <location>
        <begin position="44"/>
        <end position="63"/>
    </location>
</feature>
<feature type="domain" description="Acyltransferase 3" evidence="2">
    <location>
        <begin position="41"/>
        <end position="141"/>
    </location>
</feature>
<protein>
    <submittedName>
        <fullName evidence="3">Acyltransferase family protein</fullName>
    </submittedName>
</protein>
<evidence type="ECO:0000259" key="2">
    <source>
        <dbReference type="Pfam" id="PF01757"/>
    </source>
</evidence>
<organism evidence="3 4">
    <name type="scientific">Pseudobutyrivibrio xylanivorans</name>
    <dbReference type="NCBI Taxonomy" id="185007"/>
    <lineage>
        <taxon>Bacteria</taxon>
        <taxon>Bacillati</taxon>
        <taxon>Bacillota</taxon>
        <taxon>Clostridia</taxon>
        <taxon>Lachnospirales</taxon>
        <taxon>Lachnospiraceae</taxon>
        <taxon>Pseudobutyrivibrio</taxon>
    </lineage>
</organism>
<dbReference type="RefSeq" id="WP_090163381.1">
    <property type="nucleotide sequence ID" value="NZ_FMWK01000012.1"/>
</dbReference>
<proteinExistence type="predicted"/>
<dbReference type="EMBL" id="FMWK01000012">
    <property type="protein sequence ID" value="SCZ80172.1"/>
    <property type="molecule type" value="Genomic_DNA"/>
</dbReference>
<evidence type="ECO:0000313" key="3">
    <source>
        <dbReference type="EMBL" id="SCZ80172.1"/>
    </source>
</evidence>
<sequence length="316" mass="36462">MITDLIALALYPLSSLIALAHPYKAGEFADEFFKKRQTTTMKGIMILIVFFHHFSQICAPETLTEYAYRIGQPCITFFFFLSGYTTYLGHSKMEKIDLKKLWIGRAWRLYLPVMIFAVLASNFLAGLLAFFVFTDLAFILFKKDTQRLAFITFGNFLYFVFLIVIGAPNYWFDDILTYFVGAAFAIYKNQVITFFESNVKYALCLIALIVLAIPSGYFGINYRYYDLAITVFSFVGCLIVVLLMMRLNIKSNIFHFIGNYTWEIFMFHQMFIILFNKVIYRNSIVLILSAVSTLGLSVAVHEGVIAIRKRVNENKK</sequence>
<evidence type="ECO:0000256" key="1">
    <source>
        <dbReference type="SAM" id="Phobius"/>
    </source>
</evidence>
<keyword evidence="3" id="KW-0808">Transferase</keyword>
<feature type="transmembrane region" description="Helical" evidence="1">
    <location>
        <begin position="224"/>
        <end position="245"/>
    </location>
</feature>
<dbReference type="GO" id="GO:0016747">
    <property type="term" value="F:acyltransferase activity, transferring groups other than amino-acyl groups"/>
    <property type="evidence" value="ECO:0007669"/>
    <property type="project" value="InterPro"/>
</dbReference>
<gene>
    <name evidence="3" type="ORF">SAMN02910350_02166</name>
</gene>
<feature type="transmembrane region" description="Helical" evidence="1">
    <location>
        <begin position="199"/>
        <end position="218"/>
    </location>
</feature>
<dbReference type="AlphaFoldDB" id="A0A1G5S1B4"/>
<keyword evidence="3" id="KW-0012">Acyltransferase</keyword>
<accession>A0A1G5S1B4</accession>
<dbReference type="InterPro" id="IPR002656">
    <property type="entry name" value="Acyl_transf_3_dom"/>
</dbReference>
<feature type="transmembrane region" description="Helical" evidence="1">
    <location>
        <begin position="148"/>
        <end position="165"/>
    </location>
</feature>
<evidence type="ECO:0000313" key="4">
    <source>
        <dbReference type="Proteomes" id="UP000199428"/>
    </source>
</evidence>
<name>A0A1G5S1B4_PSEXY</name>